<gene>
    <name evidence="1" type="ORF">PBF_04190</name>
</gene>
<dbReference type="PATRIC" id="fig|1307436.3.peg.904"/>
<protein>
    <submittedName>
        <fullName evidence="1">Uncharacterized protein</fullName>
    </submittedName>
</protein>
<proteinExistence type="predicted"/>
<reference evidence="2" key="1">
    <citation type="submission" date="2013-03" db="EMBL/GenBank/DDBJ databases">
        <title>Draft genome sequence of Bacillus firmus DS1.</title>
        <authorList>
            <person name="Peng D."/>
            <person name="Zhu L."/>
            <person name="Sun M."/>
        </authorList>
    </citation>
    <scope>NUCLEOTIDE SEQUENCE [LARGE SCALE GENOMIC DNA]</scope>
    <source>
        <strain evidence="2">DS1</strain>
    </source>
</reference>
<dbReference type="OrthoDB" id="2971260at2"/>
<reference evidence="1 2" key="2">
    <citation type="journal article" date="2016" name="Sci. Rep.">
        <title>A novel serine protease, Sep1, from Bacillus firmus DS-1 has nematicidal activity and degrades multiple intestinal-associated nematode proteins.</title>
        <authorList>
            <person name="Geng C."/>
            <person name="Nie X."/>
            <person name="Tang Z."/>
            <person name="Zhang Y."/>
            <person name="Lin J."/>
            <person name="Sun M."/>
            <person name="Peng D."/>
        </authorList>
    </citation>
    <scope>NUCLEOTIDE SEQUENCE [LARGE SCALE GENOMIC DNA]</scope>
    <source>
        <strain evidence="1 2">DS1</strain>
    </source>
</reference>
<evidence type="ECO:0000313" key="2">
    <source>
        <dbReference type="Proteomes" id="UP000019270"/>
    </source>
</evidence>
<dbReference type="EMBL" id="APVL01000002">
    <property type="protein sequence ID" value="EWG12707.1"/>
    <property type="molecule type" value="Genomic_DNA"/>
</dbReference>
<dbReference type="RefSeq" id="WP_035327484.1">
    <property type="nucleotide sequence ID" value="NZ_APVL01000002.1"/>
</dbReference>
<dbReference type="eggNOG" id="ENOG5030E2J">
    <property type="taxonomic scope" value="Bacteria"/>
</dbReference>
<evidence type="ECO:0000313" key="1">
    <source>
        <dbReference type="EMBL" id="EWG12707.1"/>
    </source>
</evidence>
<organism evidence="1 2">
    <name type="scientific">Cytobacillus firmus DS1</name>
    <dbReference type="NCBI Taxonomy" id="1307436"/>
    <lineage>
        <taxon>Bacteria</taxon>
        <taxon>Bacillati</taxon>
        <taxon>Bacillota</taxon>
        <taxon>Bacilli</taxon>
        <taxon>Bacillales</taxon>
        <taxon>Bacillaceae</taxon>
        <taxon>Cytobacillus</taxon>
    </lineage>
</organism>
<dbReference type="AlphaFoldDB" id="W7LC24"/>
<dbReference type="Proteomes" id="UP000019270">
    <property type="component" value="Unassembled WGS sequence"/>
</dbReference>
<comment type="caution">
    <text evidence="1">The sequence shown here is derived from an EMBL/GenBank/DDBJ whole genome shotgun (WGS) entry which is preliminary data.</text>
</comment>
<sequence>MKVPTLYINEILTDWAKMTPPIMDFTVENVLYAANLGDEYYDIVFNYLVAVDGFIVRAKKILLCENNHKCQEFLLDEPIDEEEIYECDCSEEELDHSNILIVFDFTQSFIQESKDSSVKKKANYQNRHLQLA</sequence>
<accession>W7LC24</accession>
<name>W7LC24_CYTFI</name>